<evidence type="ECO:0000256" key="1">
    <source>
        <dbReference type="SAM" id="Phobius"/>
    </source>
</evidence>
<keyword evidence="1" id="KW-1133">Transmembrane helix</keyword>
<keyword evidence="1" id="KW-0812">Transmembrane</keyword>
<feature type="transmembrane region" description="Helical" evidence="1">
    <location>
        <begin position="30"/>
        <end position="46"/>
    </location>
</feature>
<evidence type="ECO:0000313" key="2">
    <source>
        <dbReference type="EMBL" id="KOF62608.1"/>
    </source>
</evidence>
<sequence>MYWETKTQIYGEARNDKLIKLLATFQTNQTISFLATKLLLLLLLLLSERRAHAIKVTLGYKYTKPNIRIITTHLSSVHQAHASQPYMHGLVISYQDKQRMTL</sequence>
<organism evidence="2">
    <name type="scientific">Octopus bimaculoides</name>
    <name type="common">California two-spotted octopus</name>
    <dbReference type="NCBI Taxonomy" id="37653"/>
    <lineage>
        <taxon>Eukaryota</taxon>
        <taxon>Metazoa</taxon>
        <taxon>Spiralia</taxon>
        <taxon>Lophotrochozoa</taxon>
        <taxon>Mollusca</taxon>
        <taxon>Cephalopoda</taxon>
        <taxon>Coleoidea</taxon>
        <taxon>Octopodiformes</taxon>
        <taxon>Octopoda</taxon>
        <taxon>Incirrata</taxon>
        <taxon>Octopodidae</taxon>
        <taxon>Octopus</taxon>
    </lineage>
</organism>
<dbReference type="AlphaFoldDB" id="A0A0L8FFV7"/>
<keyword evidence="1" id="KW-0472">Membrane</keyword>
<dbReference type="EMBL" id="KQ432932">
    <property type="protein sequence ID" value="KOF62608.1"/>
    <property type="molecule type" value="Genomic_DNA"/>
</dbReference>
<proteinExistence type="predicted"/>
<name>A0A0L8FFV7_OCTBM</name>
<reference evidence="2" key="1">
    <citation type="submission" date="2015-07" db="EMBL/GenBank/DDBJ databases">
        <title>MeaNS - Measles Nucleotide Surveillance Program.</title>
        <authorList>
            <person name="Tran T."/>
            <person name="Druce J."/>
        </authorList>
    </citation>
    <scope>NUCLEOTIDE SEQUENCE</scope>
    <source>
        <strain evidence="2">UCB-OBI-ISO-001</strain>
        <tissue evidence="2">Gonad</tissue>
    </source>
</reference>
<protein>
    <submittedName>
        <fullName evidence="2">Uncharacterized protein</fullName>
    </submittedName>
</protein>
<accession>A0A0L8FFV7</accession>
<gene>
    <name evidence="2" type="ORF">OCBIM_22022624mg</name>
</gene>